<dbReference type="GO" id="GO:0006508">
    <property type="term" value="P:proteolysis"/>
    <property type="evidence" value="ECO:0007669"/>
    <property type="project" value="UniProtKB-KW"/>
</dbReference>
<keyword evidence="2" id="KW-0645">Protease</keyword>
<feature type="signal peptide" evidence="7">
    <location>
        <begin position="1"/>
        <end position="18"/>
    </location>
</feature>
<dbReference type="InterPro" id="IPR013201">
    <property type="entry name" value="Prot_inhib_I29"/>
</dbReference>
<dbReference type="PROSITE" id="PS00139">
    <property type="entry name" value="THIOL_PROTEASE_CYS"/>
    <property type="match status" value="1"/>
</dbReference>
<feature type="non-terminal residue" evidence="10">
    <location>
        <position position="335"/>
    </location>
</feature>
<protein>
    <submittedName>
        <fullName evidence="10">Cathepsin L</fullName>
    </submittedName>
</protein>
<dbReference type="OrthoDB" id="10253408at2759"/>
<evidence type="ECO:0000256" key="4">
    <source>
        <dbReference type="ARBA" id="ARBA00022807"/>
    </source>
</evidence>
<evidence type="ECO:0000256" key="2">
    <source>
        <dbReference type="ARBA" id="ARBA00022670"/>
    </source>
</evidence>
<dbReference type="InterPro" id="IPR038765">
    <property type="entry name" value="Papain-like_cys_pep_sf"/>
</dbReference>
<dbReference type="InterPro" id="IPR000668">
    <property type="entry name" value="Peptidase_C1A_C"/>
</dbReference>
<evidence type="ECO:0000256" key="3">
    <source>
        <dbReference type="ARBA" id="ARBA00022801"/>
    </source>
</evidence>
<accession>A0A087TCG8</accession>
<dbReference type="SMART" id="SM00645">
    <property type="entry name" value="Pept_C1"/>
    <property type="match status" value="1"/>
</dbReference>
<dbReference type="Proteomes" id="UP000054359">
    <property type="component" value="Unassembled WGS sequence"/>
</dbReference>
<keyword evidence="7" id="KW-0732">Signal</keyword>
<dbReference type="EMBL" id="KK114577">
    <property type="protein sequence ID" value="KFM62807.1"/>
    <property type="molecule type" value="Genomic_DNA"/>
</dbReference>
<dbReference type="InterPro" id="IPR039417">
    <property type="entry name" value="Peptidase_C1A_papain-like"/>
</dbReference>
<dbReference type="InterPro" id="IPR025661">
    <property type="entry name" value="Pept_asp_AS"/>
</dbReference>
<dbReference type="InterPro" id="IPR013128">
    <property type="entry name" value="Peptidase_C1A"/>
</dbReference>
<dbReference type="AlphaFoldDB" id="A0A087TCG8"/>
<dbReference type="Pfam" id="PF00112">
    <property type="entry name" value="Peptidase_C1"/>
    <property type="match status" value="1"/>
</dbReference>
<keyword evidence="4" id="KW-0788">Thiol protease</keyword>
<evidence type="ECO:0000256" key="1">
    <source>
        <dbReference type="ARBA" id="ARBA00008455"/>
    </source>
</evidence>
<evidence type="ECO:0000313" key="11">
    <source>
        <dbReference type="Proteomes" id="UP000054359"/>
    </source>
</evidence>
<dbReference type="Gene3D" id="3.90.70.10">
    <property type="entry name" value="Cysteine proteinases"/>
    <property type="match status" value="1"/>
</dbReference>
<keyword evidence="5" id="KW-0865">Zymogen</keyword>
<dbReference type="STRING" id="407821.A0A087TCG8"/>
<evidence type="ECO:0000256" key="7">
    <source>
        <dbReference type="SAM" id="SignalP"/>
    </source>
</evidence>
<evidence type="ECO:0000259" key="9">
    <source>
        <dbReference type="SMART" id="SM00848"/>
    </source>
</evidence>
<dbReference type="PRINTS" id="PR00705">
    <property type="entry name" value="PAPAIN"/>
</dbReference>
<sequence length="335" mass="37804">MKVFTFLAFCAFIYASSAYVSEKDVLKEEWKAFKLEFKKLYEEAEDAFRMKVFMENKHKIAQHNQLYSKGKKSYGLAMNKFGDLLHHEFVQTMNGFKRNYQDVISNGSTYLSPANVVLPDYVNWTEKGYVTPVKDQGQCGSCWSFSATGALEGQHFRKTGKLVSLSEQNLIDCSTKYGNEGCNGGLMDQAFEYIEYNHGIDTEESYPYRAKQGRCHYKKSHRGATDTGYVDIPSGDETKLMEAVATVGPVSVAIDASHESFQFYSHGVYNEVECDSKNLDHGVLVVGYGTTEDGEDYWLVKNSWGTTWGDQGYIKMSRNKNNQCGIASQASYPLV</sequence>
<evidence type="ECO:0000256" key="6">
    <source>
        <dbReference type="ARBA" id="ARBA00023157"/>
    </source>
</evidence>
<evidence type="ECO:0000256" key="5">
    <source>
        <dbReference type="ARBA" id="ARBA00023145"/>
    </source>
</evidence>
<keyword evidence="3" id="KW-0378">Hydrolase</keyword>
<reference evidence="10 11" key="1">
    <citation type="submission" date="2013-11" db="EMBL/GenBank/DDBJ databases">
        <title>Genome sequencing of Stegodyphus mimosarum.</title>
        <authorList>
            <person name="Bechsgaard J."/>
        </authorList>
    </citation>
    <scope>NUCLEOTIDE SEQUENCE [LARGE SCALE GENOMIC DNA]</scope>
</reference>
<dbReference type="PANTHER" id="PTHR12411">
    <property type="entry name" value="CYSTEINE PROTEASE FAMILY C1-RELATED"/>
    <property type="match status" value="1"/>
</dbReference>
<keyword evidence="6" id="KW-1015">Disulfide bond</keyword>
<feature type="chain" id="PRO_5018701918" evidence="7">
    <location>
        <begin position="19"/>
        <end position="335"/>
    </location>
</feature>
<name>A0A087TCG8_STEMI</name>
<dbReference type="SMART" id="SM00848">
    <property type="entry name" value="Inhibitor_I29"/>
    <property type="match status" value="1"/>
</dbReference>
<feature type="domain" description="Peptidase C1A papain C-terminal" evidence="8">
    <location>
        <begin position="118"/>
        <end position="334"/>
    </location>
</feature>
<comment type="similarity">
    <text evidence="1">Belongs to the peptidase C1 family.</text>
</comment>
<dbReference type="OMA" id="VYYDEEC"/>
<dbReference type="InterPro" id="IPR025660">
    <property type="entry name" value="Pept_his_AS"/>
</dbReference>
<dbReference type="GO" id="GO:0008234">
    <property type="term" value="F:cysteine-type peptidase activity"/>
    <property type="evidence" value="ECO:0007669"/>
    <property type="project" value="UniProtKB-KW"/>
</dbReference>
<dbReference type="Pfam" id="PF08246">
    <property type="entry name" value="Inhibitor_I29"/>
    <property type="match status" value="1"/>
</dbReference>
<organism evidence="10 11">
    <name type="scientific">Stegodyphus mimosarum</name>
    <name type="common">African social velvet spider</name>
    <dbReference type="NCBI Taxonomy" id="407821"/>
    <lineage>
        <taxon>Eukaryota</taxon>
        <taxon>Metazoa</taxon>
        <taxon>Ecdysozoa</taxon>
        <taxon>Arthropoda</taxon>
        <taxon>Chelicerata</taxon>
        <taxon>Arachnida</taxon>
        <taxon>Araneae</taxon>
        <taxon>Araneomorphae</taxon>
        <taxon>Entelegynae</taxon>
        <taxon>Eresoidea</taxon>
        <taxon>Eresidae</taxon>
        <taxon>Stegodyphus</taxon>
    </lineage>
</organism>
<dbReference type="SUPFAM" id="SSF54001">
    <property type="entry name" value="Cysteine proteinases"/>
    <property type="match status" value="1"/>
</dbReference>
<dbReference type="PROSITE" id="PS00639">
    <property type="entry name" value="THIOL_PROTEASE_HIS"/>
    <property type="match status" value="1"/>
</dbReference>
<keyword evidence="11" id="KW-1185">Reference proteome</keyword>
<dbReference type="CDD" id="cd02248">
    <property type="entry name" value="Peptidase_C1A"/>
    <property type="match status" value="1"/>
</dbReference>
<dbReference type="InterPro" id="IPR000169">
    <property type="entry name" value="Pept_cys_AS"/>
</dbReference>
<proteinExistence type="inferred from homology"/>
<evidence type="ECO:0000259" key="8">
    <source>
        <dbReference type="SMART" id="SM00645"/>
    </source>
</evidence>
<gene>
    <name evidence="10" type="ORF">X975_08919</name>
</gene>
<evidence type="ECO:0000313" key="10">
    <source>
        <dbReference type="EMBL" id="KFM62807.1"/>
    </source>
</evidence>
<dbReference type="FunFam" id="3.90.70.10:FF:000006">
    <property type="entry name" value="Cathepsin S"/>
    <property type="match status" value="1"/>
</dbReference>
<dbReference type="PROSITE" id="PS00640">
    <property type="entry name" value="THIOL_PROTEASE_ASN"/>
    <property type="match status" value="1"/>
</dbReference>
<feature type="domain" description="Cathepsin propeptide inhibitor" evidence="9">
    <location>
        <begin position="30"/>
        <end position="89"/>
    </location>
</feature>